<feature type="transmembrane region" description="Helical" evidence="1">
    <location>
        <begin position="72"/>
        <end position="91"/>
    </location>
</feature>
<evidence type="ECO:0000313" key="3">
    <source>
        <dbReference type="Proteomes" id="UP001419910"/>
    </source>
</evidence>
<feature type="transmembrane region" description="Helical" evidence="1">
    <location>
        <begin position="7"/>
        <end position="25"/>
    </location>
</feature>
<keyword evidence="1" id="KW-0472">Membrane</keyword>
<dbReference type="SUPFAM" id="SSF103473">
    <property type="entry name" value="MFS general substrate transporter"/>
    <property type="match status" value="1"/>
</dbReference>
<feature type="transmembrane region" description="Helical" evidence="1">
    <location>
        <begin position="228"/>
        <end position="252"/>
    </location>
</feature>
<feature type="transmembrane region" description="Helical" evidence="1">
    <location>
        <begin position="45"/>
        <end position="65"/>
    </location>
</feature>
<comment type="caution">
    <text evidence="2">The sequence shown here is derived from an EMBL/GenBank/DDBJ whole genome shotgun (WGS) entry which is preliminary data.</text>
</comment>
<keyword evidence="1" id="KW-1133">Transmembrane helix</keyword>
<name>A0ABU9XXW7_9SPHN</name>
<feature type="transmembrane region" description="Helical" evidence="1">
    <location>
        <begin position="259"/>
        <end position="277"/>
    </location>
</feature>
<dbReference type="EMBL" id="JBDIME010000001">
    <property type="protein sequence ID" value="MEN2788391.1"/>
    <property type="molecule type" value="Genomic_DNA"/>
</dbReference>
<keyword evidence="1" id="KW-0812">Transmembrane</keyword>
<protein>
    <recommendedName>
        <fullName evidence="4">MFS transporter</fullName>
    </recommendedName>
</protein>
<feature type="transmembrane region" description="Helical" evidence="1">
    <location>
        <begin position="283"/>
        <end position="303"/>
    </location>
</feature>
<proteinExistence type="predicted"/>
<keyword evidence="3" id="KW-1185">Reference proteome</keyword>
<evidence type="ECO:0008006" key="4">
    <source>
        <dbReference type="Google" id="ProtNLM"/>
    </source>
</evidence>
<reference evidence="2 3" key="1">
    <citation type="submission" date="2024-05" db="EMBL/GenBank/DDBJ databases">
        <authorList>
            <person name="Liu Q."/>
            <person name="Xin Y.-H."/>
        </authorList>
    </citation>
    <scope>NUCLEOTIDE SEQUENCE [LARGE SCALE GENOMIC DNA]</scope>
    <source>
        <strain evidence="2 3">CGMCC 1.10181</strain>
    </source>
</reference>
<sequence>MNLASDRVLAVFVVGVIGVLIPGLQPQLLGALASEGRLSVSALGTLATVELLAMGIAAGGAGFVLPVSRLRAIAGAALLVTGGIDLLTPLLGIGALFGARIIAGLGEGVLIWIAIGFIIRTDRPERWSGIYLAAQTLAQFALASVIGYVAAGSAVGFTALGIVTLAGLLALPRLPRAYTPLEAGHEAGGTPSARGLIALGGVVAYLAFIVAVWVYVEPLGFRHGIAAATIHIVAPLSLAMQVLGASAATLLAGRLPARATIMVVGLINLALLAIMAAPPSATAFVAATALFGFLWLFALPFQIPIMIAADQSRRAALLIGGAQLTGSSLGPLLAGLLIGDQDVIRVLWFGAFCAVMGIAAMVGAASLRAGMARSLNEAA</sequence>
<feature type="transmembrane region" description="Helical" evidence="1">
    <location>
        <begin position="344"/>
        <end position="367"/>
    </location>
</feature>
<evidence type="ECO:0000256" key="1">
    <source>
        <dbReference type="SAM" id="Phobius"/>
    </source>
</evidence>
<dbReference type="Proteomes" id="UP001419910">
    <property type="component" value="Unassembled WGS sequence"/>
</dbReference>
<organism evidence="2 3">
    <name type="scientific">Sphingomonas oligophenolica</name>
    <dbReference type="NCBI Taxonomy" id="301154"/>
    <lineage>
        <taxon>Bacteria</taxon>
        <taxon>Pseudomonadati</taxon>
        <taxon>Pseudomonadota</taxon>
        <taxon>Alphaproteobacteria</taxon>
        <taxon>Sphingomonadales</taxon>
        <taxon>Sphingomonadaceae</taxon>
        <taxon>Sphingomonas</taxon>
    </lineage>
</organism>
<feature type="transmembrane region" description="Helical" evidence="1">
    <location>
        <begin position="195"/>
        <end position="216"/>
    </location>
</feature>
<feature type="transmembrane region" description="Helical" evidence="1">
    <location>
        <begin position="97"/>
        <end position="118"/>
    </location>
</feature>
<gene>
    <name evidence="2" type="ORF">ABC974_02040</name>
</gene>
<evidence type="ECO:0000313" key="2">
    <source>
        <dbReference type="EMBL" id="MEN2788391.1"/>
    </source>
</evidence>
<dbReference type="RefSeq" id="WP_343888017.1">
    <property type="nucleotide sequence ID" value="NZ_BAAAEH010000005.1"/>
</dbReference>
<dbReference type="InterPro" id="IPR036259">
    <property type="entry name" value="MFS_trans_sf"/>
</dbReference>
<accession>A0ABU9XXW7</accession>
<feature type="transmembrane region" description="Helical" evidence="1">
    <location>
        <begin position="315"/>
        <end position="338"/>
    </location>
</feature>